<name>A0AAE0I3X9_9PEZI</name>
<gene>
    <name evidence="3" type="ORF">B0T19DRAFT_298726</name>
</gene>
<feature type="compositionally biased region" description="Pro residues" evidence="1">
    <location>
        <begin position="178"/>
        <end position="195"/>
    </location>
</feature>
<feature type="region of interest" description="Disordered" evidence="1">
    <location>
        <begin position="1"/>
        <end position="97"/>
    </location>
</feature>
<accession>A0AAE0I3X9</accession>
<feature type="compositionally biased region" description="Low complexity" evidence="1">
    <location>
        <begin position="382"/>
        <end position="398"/>
    </location>
</feature>
<dbReference type="InterPro" id="IPR057558">
    <property type="entry name" value="Swc3_dom"/>
</dbReference>
<feature type="compositionally biased region" description="Polar residues" evidence="1">
    <location>
        <begin position="218"/>
        <end position="230"/>
    </location>
</feature>
<organism evidence="3 4">
    <name type="scientific">Cercophora scortea</name>
    <dbReference type="NCBI Taxonomy" id="314031"/>
    <lineage>
        <taxon>Eukaryota</taxon>
        <taxon>Fungi</taxon>
        <taxon>Dikarya</taxon>
        <taxon>Ascomycota</taxon>
        <taxon>Pezizomycotina</taxon>
        <taxon>Sordariomycetes</taxon>
        <taxon>Sordariomycetidae</taxon>
        <taxon>Sordariales</taxon>
        <taxon>Lasiosphaeriaceae</taxon>
        <taxon>Cercophora</taxon>
    </lineage>
</organism>
<feature type="compositionally biased region" description="Pro residues" evidence="1">
    <location>
        <begin position="241"/>
        <end position="251"/>
    </location>
</feature>
<evidence type="ECO:0000313" key="4">
    <source>
        <dbReference type="Proteomes" id="UP001286456"/>
    </source>
</evidence>
<dbReference type="InterPro" id="IPR037651">
    <property type="entry name" value="Swc3"/>
</dbReference>
<dbReference type="EMBL" id="JAUEPO010000007">
    <property type="protein sequence ID" value="KAK3317819.1"/>
    <property type="molecule type" value="Genomic_DNA"/>
</dbReference>
<dbReference type="Proteomes" id="UP001286456">
    <property type="component" value="Unassembled WGS sequence"/>
</dbReference>
<dbReference type="AlphaFoldDB" id="A0AAE0I3X9"/>
<reference evidence="3" key="1">
    <citation type="journal article" date="2023" name="Mol. Phylogenet. Evol.">
        <title>Genome-scale phylogeny and comparative genomics of the fungal order Sordariales.</title>
        <authorList>
            <person name="Hensen N."/>
            <person name="Bonometti L."/>
            <person name="Westerberg I."/>
            <person name="Brannstrom I.O."/>
            <person name="Guillou S."/>
            <person name="Cros-Aarteil S."/>
            <person name="Calhoun S."/>
            <person name="Haridas S."/>
            <person name="Kuo A."/>
            <person name="Mondo S."/>
            <person name="Pangilinan J."/>
            <person name="Riley R."/>
            <person name="LaButti K."/>
            <person name="Andreopoulos B."/>
            <person name="Lipzen A."/>
            <person name="Chen C."/>
            <person name="Yan M."/>
            <person name="Daum C."/>
            <person name="Ng V."/>
            <person name="Clum A."/>
            <person name="Steindorff A."/>
            <person name="Ohm R.A."/>
            <person name="Martin F."/>
            <person name="Silar P."/>
            <person name="Natvig D.O."/>
            <person name="Lalanne C."/>
            <person name="Gautier V."/>
            <person name="Ament-Velasquez S.L."/>
            <person name="Kruys A."/>
            <person name="Hutchinson M.I."/>
            <person name="Powell A.J."/>
            <person name="Barry K."/>
            <person name="Miller A.N."/>
            <person name="Grigoriev I.V."/>
            <person name="Debuchy R."/>
            <person name="Gladieux P."/>
            <person name="Hiltunen Thoren M."/>
            <person name="Johannesson H."/>
        </authorList>
    </citation>
    <scope>NUCLEOTIDE SEQUENCE</scope>
    <source>
        <strain evidence="3">SMH4131-1</strain>
    </source>
</reference>
<evidence type="ECO:0000313" key="3">
    <source>
        <dbReference type="EMBL" id="KAK3317819.1"/>
    </source>
</evidence>
<dbReference type="GO" id="GO:0000812">
    <property type="term" value="C:Swr1 complex"/>
    <property type="evidence" value="ECO:0007669"/>
    <property type="project" value="InterPro"/>
</dbReference>
<dbReference type="GO" id="GO:0140849">
    <property type="term" value="F:ATP-dependent H2AZ histone chaperone activity"/>
    <property type="evidence" value="ECO:0007669"/>
    <property type="project" value="InterPro"/>
</dbReference>
<sequence>MERKRKLPARAAARVEQIAKKRNLTPPQRRSETPASAPALPEPEPTPVQEPPPPLPKSITTGKPLPTVETPQPDDLSNKDYQSTQESGVLAESLTRSRQKWITEGIFEKYWSKPIKKKGVLIEDTNNPPKESMAKLGMVTITVEPHVFEATMYAVKDPKPPPPQPTSRPIIQYGPPNGVMPPPPLPSPSPAPKQAPPTKTASPAPSPSPTPAPTSASGAMQTQTPAQAQVANQQPSAQAPIQPPPPRPSPQLPSQSPAETTTTTPQLATKSELQPPLAPQTHTQFANTAPAPEAPKPAPVIPSTVPWGPVSSPRGMESVLAPNSFVSQPTRPPVPTPAITSQLRPPPSHHPPTIGNMITPTAGPAAPLRPPVVPLTNAPSRPTANGVPAAGPAGKPAPGTDPIILTLAEKAGEDPGLRDLMKKVALGNAAKHELERFQSIIDAITAESKRRGTPVGPSADRLLVDGRTVRYFADEVGAILDIVLSSNPKQTSADLKPPAGSDPLVVLLVKTALDEVKTRDMVQRIADNKPQYSDATDLKVILDRLRTKLAKDKERQQAQSSPAPTPTTTSTSTATANATSTATATATPTAATPKTNGAPSSQAAPSPSSAAGALPATQPPTQQALRSKGPPPPPKPDISAVVFEFSGGTGDRYLFPKFSLLENVAVAPGQQQVIASFLIVRRGSKAEYPVADPELDYYQPITVRLFTTSGKHLDNLARVVAPQEEVKRYMDDVMDKMTRAEYILLAMRLPRNDGKEEAGSIDEKEMDSQANGAAAAIKQTEVEIVQPPPHPGVLWGNSKPPGIFLAQSFAAIWSHACSVYGIL</sequence>
<feature type="region of interest" description="Disordered" evidence="1">
    <location>
        <begin position="551"/>
        <end position="639"/>
    </location>
</feature>
<feature type="compositionally biased region" description="Low complexity" evidence="1">
    <location>
        <begin position="560"/>
        <end position="616"/>
    </location>
</feature>
<evidence type="ECO:0000256" key="1">
    <source>
        <dbReference type="SAM" id="MobiDB-lite"/>
    </source>
</evidence>
<evidence type="ECO:0000259" key="2">
    <source>
        <dbReference type="Pfam" id="PF24707"/>
    </source>
</evidence>
<proteinExistence type="predicted"/>
<reference evidence="3" key="2">
    <citation type="submission" date="2023-06" db="EMBL/GenBank/DDBJ databases">
        <authorList>
            <consortium name="Lawrence Berkeley National Laboratory"/>
            <person name="Haridas S."/>
            <person name="Hensen N."/>
            <person name="Bonometti L."/>
            <person name="Westerberg I."/>
            <person name="Brannstrom I.O."/>
            <person name="Guillou S."/>
            <person name="Cros-Aarteil S."/>
            <person name="Calhoun S."/>
            <person name="Kuo A."/>
            <person name="Mondo S."/>
            <person name="Pangilinan J."/>
            <person name="Riley R."/>
            <person name="Labutti K."/>
            <person name="Andreopoulos B."/>
            <person name="Lipzen A."/>
            <person name="Chen C."/>
            <person name="Yanf M."/>
            <person name="Daum C."/>
            <person name="Ng V."/>
            <person name="Clum A."/>
            <person name="Steindorff A."/>
            <person name="Ohm R."/>
            <person name="Martin F."/>
            <person name="Silar P."/>
            <person name="Natvig D."/>
            <person name="Lalanne C."/>
            <person name="Gautier V."/>
            <person name="Ament-Velasquez S.L."/>
            <person name="Kruys A."/>
            <person name="Hutchinson M.I."/>
            <person name="Powell A.J."/>
            <person name="Barry K."/>
            <person name="Miller A.N."/>
            <person name="Grigoriev I.V."/>
            <person name="Debuchy R."/>
            <person name="Gladieux P."/>
            <person name="Thoren M.H."/>
            <person name="Johannesson H."/>
        </authorList>
    </citation>
    <scope>NUCLEOTIDE SEQUENCE</scope>
    <source>
        <strain evidence="3">SMH4131-1</strain>
    </source>
</reference>
<feature type="region of interest" description="Disordered" evidence="1">
    <location>
        <begin position="376"/>
        <end position="402"/>
    </location>
</feature>
<feature type="compositionally biased region" description="Low complexity" evidence="1">
    <location>
        <begin position="231"/>
        <end position="240"/>
    </location>
</feature>
<protein>
    <recommendedName>
        <fullName evidence="2">SWR1-complex protein 3 domain-containing protein</fullName>
    </recommendedName>
</protein>
<feature type="domain" description="SWR1-complex protein 3" evidence="2">
    <location>
        <begin position="56"/>
        <end position="158"/>
    </location>
</feature>
<dbReference type="PANTHER" id="PTHR28108:SF1">
    <property type="entry name" value="SWR1-COMPLEX PROTEIN 3"/>
    <property type="match status" value="1"/>
</dbReference>
<dbReference type="PANTHER" id="PTHR28108">
    <property type="entry name" value="SWR1-COMPLEX PROTEIN 3"/>
    <property type="match status" value="1"/>
</dbReference>
<feature type="region of interest" description="Disordered" evidence="1">
    <location>
        <begin position="154"/>
        <end position="353"/>
    </location>
</feature>
<feature type="compositionally biased region" description="Pro residues" evidence="1">
    <location>
        <begin position="40"/>
        <end position="56"/>
    </location>
</feature>
<keyword evidence="4" id="KW-1185">Reference proteome</keyword>
<comment type="caution">
    <text evidence="3">The sequence shown here is derived from an EMBL/GenBank/DDBJ whole genome shotgun (WGS) entry which is preliminary data.</text>
</comment>
<dbReference type="Pfam" id="PF24707">
    <property type="entry name" value="Swc3"/>
    <property type="match status" value="1"/>
</dbReference>
<feature type="compositionally biased region" description="Low complexity" evidence="1">
    <location>
        <begin position="252"/>
        <end position="264"/>
    </location>
</feature>